<dbReference type="InterPro" id="IPR000867">
    <property type="entry name" value="IGFBP-like"/>
</dbReference>
<feature type="chain" id="PRO_5039722613" description="IGFBP N-terminal domain-containing protein" evidence="2">
    <location>
        <begin position="25"/>
        <end position="617"/>
    </location>
</feature>
<dbReference type="EMBL" id="JAHKSW010000005">
    <property type="protein sequence ID" value="KAG7332762.1"/>
    <property type="molecule type" value="Genomic_DNA"/>
</dbReference>
<evidence type="ECO:0000259" key="3">
    <source>
        <dbReference type="PROSITE" id="PS51323"/>
    </source>
</evidence>
<name>A0A9D3P5B2_9TELE</name>
<dbReference type="PROSITE" id="PS51323">
    <property type="entry name" value="IGFBP_N_2"/>
    <property type="match status" value="2"/>
</dbReference>
<dbReference type="GO" id="GO:0005576">
    <property type="term" value="C:extracellular region"/>
    <property type="evidence" value="ECO:0007669"/>
    <property type="project" value="InterPro"/>
</dbReference>
<dbReference type="Gene3D" id="4.10.40.20">
    <property type="match status" value="2"/>
</dbReference>
<dbReference type="SUPFAM" id="SSF57184">
    <property type="entry name" value="Growth factor receptor domain"/>
    <property type="match status" value="2"/>
</dbReference>
<feature type="domain" description="IGFBP N-terminal" evidence="3">
    <location>
        <begin position="340"/>
        <end position="423"/>
    </location>
</feature>
<keyword evidence="1" id="KW-1015">Disulfide bond</keyword>
<accession>A0A9D3P5B2</accession>
<protein>
    <recommendedName>
        <fullName evidence="3">IGFBP N-terminal domain-containing protein</fullName>
    </recommendedName>
</protein>
<dbReference type="Proteomes" id="UP000824219">
    <property type="component" value="Linkage Group LG05"/>
</dbReference>
<feature type="signal peptide" evidence="2">
    <location>
        <begin position="1"/>
        <end position="24"/>
    </location>
</feature>
<proteinExistence type="predicted"/>
<dbReference type="AlphaFoldDB" id="A0A9D3P5B2"/>
<evidence type="ECO:0000256" key="1">
    <source>
        <dbReference type="ARBA" id="ARBA00023157"/>
    </source>
</evidence>
<dbReference type="InterPro" id="IPR009030">
    <property type="entry name" value="Growth_fac_rcpt_cys_sf"/>
</dbReference>
<organism evidence="4 5">
    <name type="scientific">Hemibagrus wyckioides</name>
    <dbReference type="NCBI Taxonomy" id="337641"/>
    <lineage>
        <taxon>Eukaryota</taxon>
        <taxon>Metazoa</taxon>
        <taxon>Chordata</taxon>
        <taxon>Craniata</taxon>
        <taxon>Vertebrata</taxon>
        <taxon>Euteleostomi</taxon>
        <taxon>Actinopterygii</taxon>
        <taxon>Neopterygii</taxon>
        <taxon>Teleostei</taxon>
        <taxon>Ostariophysi</taxon>
        <taxon>Siluriformes</taxon>
        <taxon>Bagridae</taxon>
        <taxon>Hemibagrus</taxon>
    </lineage>
</organism>
<sequence>MVSSVLWISAQVLAFMCLLMPSSGYLVLREGDKCGDYIEGACEKGLVCVATEPSSFIIQTPSLNLHVPFDTVATFTLGIMIVIQRTPVKFFRCGLDEWGGRENKNKVLAFTCLLIPSSGYLVLREGDKCGDYIEGACEKGLVCVSTEPSSTFYAVGVCSRVPTCNCSEYECPPWRRGEYCSPVMDPCGCCSHCAKGEGQVCGGPSWRYGNCDWRTICSLVVGLDSVRAPQIGVCKELPSHLENTFSQPPCSVRYGCNVHVGNCDCYSEDSCQAVKFFRCGLDEWGGRENKNKVLAFMCLLMPSSGYLVLREGDKCGDYIEGACEKDLVCVSTEPSSMFYAVGVCSRLSNCNCSEFQCPPWRRGEYCSPVMDPCGCCSQCAKGEGQVCGGPSWRYGNCDWRTICALVVGLDSVRAPQIGVCKEVPSHLKGTFSKPQCPAQYGCNVHVGNCDCYSDDSCRASFSYSTYDACDKVLTADRMYDSEAQKNDPEPEEPKRECTEWGCEVQGCECVCQHRKCDSMKPPLYETACCNILRESGCQNATCPEIPPPPCPADSFISQPYTEPGQCCPVVPPMCTCNFKTCAPKPKYCDGGYPRLVEKGNGHPGSCCDRYECVKEEN</sequence>
<dbReference type="InterPro" id="IPR017891">
    <property type="entry name" value="Insulin_GF-bd_Cys-rich_CS"/>
</dbReference>
<reference evidence="4 5" key="1">
    <citation type="submission" date="2021-06" db="EMBL/GenBank/DDBJ databases">
        <title>Chromosome-level genome assembly of the red-tail catfish (Hemibagrus wyckioides).</title>
        <authorList>
            <person name="Shao F."/>
        </authorList>
    </citation>
    <scope>NUCLEOTIDE SEQUENCE [LARGE SCALE GENOMIC DNA]</scope>
    <source>
        <strain evidence="4">EC202008001</strain>
        <tissue evidence="4">Blood</tissue>
    </source>
</reference>
<dbReference type="PROSITE" id="PS00222">
    <property type="entry name" value="IGFBP_N_1"/>
    <property type="match status" value="2"/>
</dbReference>
<keyword evidence="2" id="KW-0732">Signal</keyword>
<evidence type="ECO:0000313" key="5">
    <source>
        <dbReference type="Proteomes" id="UP000824219"/>
    </source>
</evidence>
<dbReference type="OrthoDB" id="5976811at2759"/>
<comment type="caution">
    <text evidence="4">The sequence shown here is derived from an EMBL/GenBank/DDBJ whole genome shotgun (WGS) entry which is preliminary data.</text>
</comment>
<feature type="domain" description="IGFBP N-terminal" evidence="3">
    <location>
        <begin position="154"/>
        <end position="237"/>
    </location>
</feature>
<keyword evidence="5" id="KW-1185">Reference proteome</keyword>
<gene>
    <name evidence="4" type="ORF">KOW79_004596</name>
</gene>
<evidence type="ECO:0000313" key="4">
    <source>
        <dbReference type="EMBL" id="KAG7332762.1"/>
    </source>
</evidence>
<evidence type="ECO:0000256" key="2">
    <source>
        <dbReference type="SAM" id="SignalP"/>
    </source>
</evidence>